<dbReference type="Proteomes" id="UP000178744">
    <property type="component" value="Unassembled WGS sequence"/>
</dbReference>
<protein>
    <submittedName>
        <fullName evidence="1">Uncharacterized protein</fullName>
    </submittedName>
</protein>
<reference evidence="1 2" key="1">
    <citation type="journal article" date="2016" name="Nat. Commun.">
        <title>Thousands of microbial genomes shed light on interconnected biogeochemical processes in an aquifer system.</title>
        <authorList>
            <person name="Anantharaman K."/>
            <person name="Brown C.T."/>
            <person name="Hug L.A."/>
            <person name="Sharon I."/>
            <person name="Castelle C.J."/>
            <person name="Probst A.J."/>
            <person name="Thomas B.C."/>
            <person name="Singh A."/>
            <person name="Wilkins M.J."/>
            <person name="Karaoz U."/>
            <person name="Brodie E.L."/>
            <person name="Williams K.H."/>
            <person name="Hubbard S.S."/>
            <person name="Banfield J.F."/>
        </authorList>
    </citation>
    <scope>NUCLEOTIDE SEQUENCE [LARGE SCALE GENOMIC DNA]</scope>
</reference>
<dbReference type="EMBL" id="MHIY01000012">
    <property type="protein sequence ID" value="OGY59967.1"/>
    <property type="molecule type" value="Genomic_DNA"/>
</dbReference>
<accession>A0A1G1Z8K2</accession>
<evidence type="ECO:0000313" key="1">
    <source>
        <dbReference type="EMBL" id="OGY59967.1"/>
    </source>
</evidence>
<dbReference type="STRING" id="1797690.A3B23_02370"/>
<gene>
    <name evidence="1" type="ORF">A3B23_02370</name>
</gene>
<sequence length="113" mass="12525">MIYSHQHLPCGRHGDLIMQTLVADADHELGRTIAQFWAGVEIAEFEADIKAASLELQRRIAAGEVDPADLPQPGEGPNHFLIRRAHELTCSCATDPASCYPHTHGKKALFRER</sequence>
<comment type="caution">
    <text evidence="1">The sequence shown here is derived from an EMBL/GenBank/DDBJ whole genome shotgun (WGS) entry which is preliminary data.</text>
</comment>
<proteinExistence type="predicted"/>
<organism evidence="1 2">
    <name type="scientific">Candidatus Colwellbacteria bacterium RIFCSPLOWO2_01_FULL_48_10</name>
    <dbReference type="NCBI Taxonomy" id="1797690"/>
    <lineage>
        <taxon>Bacteria</taxon>
        <taxon>Candidatus Colwelliibacteriota</taxon>
    </lineage>
</organism>
<evidence type="ECO:0000313" key="2">
    <source>
        <dbReference type="Proteomes" id="UP000178744"/>
    </source>
</evidence>
<name>A0A1G1Z8K2_9BACT</name>
<dbReference type="AlphaFoldDB" id="A0A1G1Z8K2"/>